<dbReference type="RefSeq" id="WP_163285309.1">
    <property type="nucleotide sequence ID" value="NZ_JAAGVY010000017.1"/>
</dbReference>
<dbReference type="GO" id="GO:0003677">
    <property type="term" value="F:DNA binding"/>
    <property type="evidence" value="ECO:0007669"/>
    <property type="project" value="UniProtKB-KW"/>
</dbReference>
<comment type="caution">
    <text evidence="9">The sequence shown here is derived from an EMBL/GenBank/DDBJ whole genome shotgun (WGS) entry which is preliminary data.</text>
</comment>
<feature type="domain" description="DNA topoisomerase IB N-terminal" evidence="8">
    <location>
        <begin position="28"/>
        <end position="76"/>
    </location>
</feature>
<protein>
    <recommendedName>
        <fullName evidence="3">DNA topoisomerase</fullName>
        <ecNumber evidence="3">5.6.2.1</ecNumber>
    </recommendedName>
</protein>
<dbReference type="PROSITE" id="PS52038">
    <property type="entry name" value="TOPO_IB_2"/>
    <property type="match status" value="1"/>
</dbReference>
<evidence type="ECO:0000259" key="8">
    <source>
        <dbReference type="Pfam" id="PF21338"/>
    </source>
</evidence>
<dbReference type="Proteomes" id="UP000486602">
    <property type="component" value="Unassembled WGS sequence"/>
</dbReference>
<evidence type="ECO:0000256" key="1">
    <source>
        <dbReference type="ARBA" id="ARBA00000213"/>
    </source>
</evidence>
<keyword evidence="4" id="KW-0799">Topoisomerase</keyword>
<dbReference type="SUPFAM" id="SSF55869">
    <property type="entry name" value="DNA topoisomerase I domain"/>
    <property type="match status" value="1"/>
</dbReference>
<dbReference type="Gene3D" id="3.90.15.10">
    <property type="entry name" value="Topoisomerase I, Chain A, domain 3"/>
    <property type="match status" value="1"/>
</dbReference>
<sequence length="337" mass="39239">MTQIDLPKGLIYVCDEDPGLTRKRRGRGFMFVDSSGNRLEDKDMIERIKKLAIPPAWKDVWICSKPNGYLQATGRDDKLRKQYRYHPDWEVYSSSTKFTHIVDFADQLPELRRRYEKDLKEPEWNQRKVLALATALMDELLLRVGNTYYSATNKTYGLTTLRRKHVNFDKNGAHFSYIGKKSSERELELSDKFLTQLLKECAEIPGYNIFRYRDDNGLHDIDSSDLNHYINQHLLEGKHISAKDFRTWGGTVLSVSKAAEAHQICEENPKKKMETTLIRLVSKELGNSVAICRKYYVHPDVLEFCINNKNFSPSAKSKKRYAEFDPDEQMVLEILNN</sequence>
<dbReference type="InterPro" id="IPR001631">
    <property type="entry name" value="TopoI"/>
</dbReference>
<dbReference type="InterPro" id="IPR035447">
    <property type="entry name" value="DNA_topo_I_N_sf"/>
</dbReference>
<dbReference type="Gene3D" id="1.10.132.120">
    <property type="match status" value="1"/>
</dbReference>
<dbReference type="GO" id="GO:0006265">
    <property type="term" value="P:DNA topological change"/>
    <property type="evidence" value="ECO:0007669"/>
    <property type="project" value="InterPro"/>
</dbReference>
<dbReference type="SUPFAM" id="SSF56349">
    <property type="entry name" value="DNA breaking-rejoining enzymes"/>
    <property type="match status" value="1"/>
</dbReference>
<gene>
    <name evidence="9" type="ORF">G3O08_10445</name>
</gene>
<evidence type="ECO:0000256" key="4">
    <source>
        <dbReference type="ARBA" id="ARBA00023029"/>
    </source>
</evidence>
<organism evidence="9 10">
    <name type="scientific">Cryomorpha ignava</name>
    <dbReference type="NCBI Taxonomy" id="101383"/>
    <lineage>
        <taxon>Bacteria</taxon>
        <taxon>Pseudomonadati</taxon>
        <taxon>Bacteroidota</taxon>
        <taxon>Flavobacteriia</taxon>
        <taxon>Flavobacteriales</taxon>
        <taxon>Cryomorphaceae</taxon>
        <taxon>Cryomorpha</taxon>
    </lineage>
</organism>
<name>A0A7K3WQH9_9FLAO</name>
<evidence type="ECO:0000313" key="9">
    <source>
        <dbReference type="EMBL" id="NEN23917.1"/>
    </source>
</evidence>
<keyword evidence="10" id="KW-1185">Reference proteome</keyword>
<comment type="catalytic activity">
    <reaction evidence="1">
        <text>ATP-independent breakage of single-stranded DNA, followed by passage and rejoining.</text>
        <dbReference type="EC" id="5.6.2.1"/>
    </reaction>
</comment>
<accession>A0A7K3WQH9</accession>
<reference evidence="9 10" key="1">
    <citation type="submission" date="2020-02" db="EMBL/GenBank/DDBJ databases">
        <title>Out from the shadows clarifying the taxonomy of the family Cryomorphaceae and related taxa by utilizing the GTDB taxonomic framework.</title>
        <authorList>
            <person name="Bowman J.P."/>
        </authorList>
    </citation>
    <scope>NUCLEOTIDE SEQUENCE [LARGE SCALE GENOMIC DNA]</scope>
    <source>
        <strain evidence="9 10">QSSC 1-22</strain>
    </source>
</reference>
<proteinExistence type="inferred from homology"/>
<evidence type="ECO:0000259" key="7">
    <source>
        <dbReference type="Pfam" id="PF01028"/>
    </source>
</evidence>
<dbReference type="InterPro" id="IPR014711">
    <property type="entry name" value="TopoI_cat_a-hlx-sub_euk"/>
</dbReference>
<dbReference type="PRINTS" id="PR00416">
    <property type="entry name" value="EUTPISMRASEI"/>
</dbReference>
<keyword evidence="6 9" id="KW-0413">Isomerase</keyword>
<dbReference type="Gene3D" id="3.30.66.10">
    <property type="entry name" value="DNA topoisomerase I domain"/>
    <property type="match status" value="1"/>
</dbReference>
<evidence type="ECO:0000256" key="5">
    <source>
        <dbReference type="ARBA" id="ARBA00023125"/>
    </source>
</evidence>
<keyword evidence="5" id="KW-0238">DNA-binding</keyword>
<dbReference type="EMBL" id="JAAGVY010000017">
    <property type="protein sequence ID" value="NEN23917.1"/>
    <property type="molecule type" value="Genomic_DNA"/>
</dbReference>
<dbReference type="InterPro" id="IPR011010">
    <property type="entry name" value="DNA_brk_join_enz"/>
</dbReference>
<evidence type="ECO:0000256" key="3">
    <source>
        <dbReference type="ARBA" id="ARBA00012891"/>
    </source>
</evidence>
<evidence type="ECO:0000256" key="2">
    <source>
        <dbReference type="ARBA" id="ARBA00006645"/>
    </source>
</evidence>
<dbReference type="EC" id="5.6.2.1" evidence="3"/>
<dbReference type="GO" id="GO:0003917">
    <property type="term" value="F:DNA topoisomerase type I (single strand cut, ATP-independent) activity"/>
    <property type="evidence" value="ECO:0007669"/>
    <property type="project" value="UniProtKB-EC"/>
</dbReference>
<evidence type="ECO:0000313" key="10">
    <source>
        <dbReference type="Proteomes" id="UP000486602"/>
    </source>
</evidence>
<comment type="similarity">
    <text evidence="2">Belongs to the type IB topoisomerase family.</text>
</comment>
<dbReference type="Pfam" id="PF01028">
    <property type="entry name" value="Topoisom_I"/>
    <property type="match status" value="1"/>
</dbReference>
<dbReference type="InterPro" id="IPR013500">
    <property type="entry name" value="TopoI_cat_euk"/>
</dbReference>
<dbReference type="AlphaFoldDB" id="A0A7K3WQH9"/>
<evidence type="ECO:0000256" key="6">
    <source>
        <dbReference type="ARBA" id="ARBA00023235"/>
    </source>
</evidence>
<dbReference type="Pfam" id="PF21338">
    <property type="entry name" value="Top1B_N_bact"/>
    <property type="match status" value="1"/>
</dbReference>
<dbReference type="InterPro" id="IPR049331">
    <property type="entry name" value="Top1B_N_bact"/>
</dbReference>
<feature type="domain" description="DNA topoisomerase I catalytic core eukaryotic-type" evidence="7">
    <location>
        <begin position="93"/>
        <end position="261"/>
    </location>
</feature>